<evidence type="ECO:0000313" key="1">
    <source>
        <dbReference type="EMBL" id="CAB4125622.1"/>
    </source>
</evidence>
<dbReference type="EMBL" id="LR796186">
    <property type="protein sequence ID" value="CAB4125622.1"/>
    <property type="molecule type" value="Genomic_DNA"/>
</dbReference>
<gene>
    <name evidence="1" type="ORF">UFOVP58_184</name>
</gene>
<organism evidence="1">
    <name type="scientific">uncultured Caudovirales phage</name>
    <dbReference type="NCBI Taxonomy" id="2100421"/>
    <lineage>
        <taxon>Viruses</taxon>
        <taxon>Duplodnaviria</taxon>
        <taxon>Heunggongvirae</taxon>
        <taxon>Uroviricota</taxon>
        <taxon>Caudoviricetes</taxon>
        <taxon>Peduoviridae</taxon>
        <taxon>Maltschvirus</taxon>
        <taxon>Maltschvirus maltsch</taxon>
    </lineage>
</organism>
<protein>
    <submittedName>
        <fullName evidence="1">Uncharacterized protein</fullName>
    </submittedName>
</protein>
<reference evidence="1" key="1">
    <citation type="submission" date="2020-04" db="EMBL/GenBank/DDBJ databases">
        <authorList>
            <person name="Chiriac C."/>
            <person name="Salcher M."/>
            <person name="Ghai R."/>
            <person name="Kavagutti S V."/>
        </authorList>
    </citation>
    <scope>NUCLEOTIDE SEQUENCE</scope>
</reference>
<name>A0A6J5KW66_9CAUD</name>
<accession>A0A6J5KW66</accession>
<proteinExistence type="predicted"/>
<sequence length="73" mass="8596">MGLIKGMLYEYEFNDEPKFKAGDRVFVMPLKMEATVIQQRKSYDGDEEFWGNVELQYDDGEKGISHSWQVEKI</sequence>